<organism evidence="1 2">
    <name type="scientific">Paenibacillus ehimensis</name>
    <dbReference type="NCBI Taxonomy" id="79264"/>
    <lineage>
        <taxon>Bacteria</taxon>
        <taxon>Bacillati</taxon>
        <taxon>Bacillota</taxon>
        <taxon>Bacilli</taxon>
        <taxon>Bacillales</taxon>
        <taxon>Paenibacillaceae</taxon>
        <taxon>Paenibacillus</taxon>
    </lineage>
</organism>
<accession>A0ABT8V6F9</accession>
<gene>
    <name evidence="1" type="ORF">Q3C12_08410</name>
</gene>
<dbReference type="EC" id="2.4.-.-" evidence="1"/>
<dbReference type="PANTHER" id="PTHR12526">
    <property type="entry name" value="GLYCOSYLTRANSFERASE"/>
    <property type="match status" value="1"/>
</dbReference>
<keyword evidence="1" id="KW-0328">Glycosyltransferase</keyword>
<evidence type="ECO:0000313" key="1">
    <source>
        <dbReference type="EMBL" id="MDO3677022.1"/>
    </source>
</evidence>
<dbReference type="Gene3D" id="3.40.50.11010">
    <property type="match status" value="1"/>
</dbReference>
<dbReference type="EMBL" id="JAUMKJ010000008">
    <property type="protein sequence ID" value="MDO3677022.1"/>
    <property type="molecule type" value="Genomic_DNA"/>
</dbReference>
<dbReference type="Pfam" id="PF13692">
    <property type="entry name" value="Glyco_trans_1_4"/>
    <property type="match status" value="1"/>
</dbReference>
<dbReference type="RefSeq" id="WP_302877963.1">
    <property type="nucleotide sequence ID" value="NZ_JAUMKJ010000008.1"/>
</dbReference>
<sequence length="350" mass="40172">MSIVIYPSTLDWTWMKQRPQQLMTQLARLGHTVFFCNRTRSAPRVEPVEPNLFVVHHHEHWLQTAWPQIRKTAPVIVWCSLPFAYLSIASAYSPDRIVYDCSDELGEWFRAEKQLAVRADAIVCSSQRLYDRIRRCYPEQRALLIRNAYDPSMKLHLPSEETAARHEGAKRKQIGFVGAWAPWIDEGLIGRCSQLPGAEVTVIGPPFDRRHPPDAYGGKVRFLGLKRHEELRGYIQSFHVCIIPFRIAPLTVAANPVKAYEYLAAGKPVVSTALPECRRMAPHVDTAASREEFIRKVAERLDEPGDGAARISYALEHTWRHRAREIDAFLRSLPERKERTRSCRSDKILS</sequence>
<comment type="caution">
    <text evidence="1">The sequence shown here is derived from an EMBL/GenBank/DDBJ whole genome shotgun (WGS) entry which is preliminary data.</text>
</comment>
<keyword evidence="2" id="KW-1185">Reference proteome</keyword>
<evidence type="ECO:0000313" key="2">
    <source>
        <dbReference type="Proteomes" id="UP001168883"/>
    </source>
</evidence>
<dbReference type="SUPFAM" id="SSF53756">
    <property type="entry name" value="UDP-Glycosyltransferase/glycogen phosphorylase"/>
    <property type="match status" value="1"/>
</dbReference>
<name>A0ABT8V6F9_9BACL</name>
<dbReference type="GO" id="GO:0016757">
    <property type="term" value="F:glycosyltransferase activity"/>
    <property type="evidence" value="ECO:0007669"/>
    <property type="project" value="UniProtKB-KW"/>
</dbReference>
<proteinExistence type="predicted"/>
<protein>
    <submittedName>
        <fullName evidence="1">Glycosyltransferase</fullName>
        <ecNumber evidence="1">2.4.-.-</ecNumber>
    </submittedName>
</protein>
<keyword evidence="1" id="KW-0808">Transferase</keyword>
<dbReference type="Gene3D" id="3.40.50.2000">
    <property type="entry name" value="Glycogen Phosphorylase B"/>
    <property type="match status" value="1"/>
</dbReference>
<dbReference type="Proteomes" id="UP001168883">
    <property type="component" value="Unassembled WGS sequence"/>
</dbReference>
<reference evidence="1" key="1">
    <citation type="submission" date="2023-07" db="EMBL/GenBank/DDBJ databases">
        <authorList>
            <person name="Aktuganov G."/>
            <person name="Boyko T."/>
            <person name="Delegan Y."/>
            <person name="Galimzianova N."/>
            <person name="Gilvanova E."/>
            <person name="Korobov V."/>
            <person name="Kuzmina L."/>
            <person name="Melentiev A."/>
            <person name="Milman P."/>
            <person name="Ryabova A."/>
            <person name="Stupak E."/>
            <person name="Yasakov T."/>
            <person name="Zharikova N."/>
            <person name="Zhurenko E."/>
        </authorList>
    </citation>
    <scope>NUCLEOTIDE SEQUENCE</scope>
    <source>
        <strain evidence="1">IB-739</strain>
    </source>
</reference>